<dbReference type="GO" id="GO:0005886">
    <property type="term" value="C:plasma membrane"/>
    <property type="evidence" value="ECO:0007669"/>
    <property type="project" value="UniProtKB-SubCell"/>
</dbReference>
<name>A0A0R2XF23_9BACT</name>
<dbReference type="Pfam" id="PF00005">
    <property type="entry name" value="ABC_tran"/>
    <property type="match status" value="1"/>
</dbReference>
<keyword evidence="2 5" id="KW-0812">Transmembrane</keyword>
<dbReference type="Pfam" id="PF00664">
    <property type="entry name" value="ABC_membrane"/>
    <property type="match status" value="1"/>
</dbReference>
<feature type="transmembrane region" description="Helical" evidence="5">
    <location>
        <begin position="16"/>
        <end position="35"/>
    </location>
</feature>
<dbReference type="InterPro" id="IPR011527">
    <property type="entry name" value="ABC1_TM_dom"/>
</dbReference>
<gene>
    <name evidence="7" type="ORF">ABS33_05965</name>
</gene>
<dbReference type="SUPFAM" id="SSF90123">
    <property type="entry name" value="ABC transporter transmembrane region"/>
    <property type="match status" value="1"/>
</dbReference>
<dbReference type="Proteomes" id="UP000051220">
    <property type="component" value="Unassembled WGS sequence"/>
</dbReference>
<evidence type="ECO:0000256" key="5">
    <source>
        <dbReference type="SAM" id="Phobius"/>
    </source>
</evidence>
<dbReference type="PANTHER" id="PTHR43394">
    <property type="entry name" value="ATP-DEPENDENT PERMEASE MDL1, MITOCHONDRIAL"/>
    <property type="match status" value="1"/>
</dbReference>
<dbReference type="GO" id="GO:0015421">
    <property type="term" value="F:ABC-type oligopeptide transporter activity"/>
    <property type="evidence" value="ECO:0007669"/>
    <property type="project" value="TreeGrafter"/>
</dbReference>
<comment type="caution">
    <text evidence="7">The sequence shown here is derived from an EMBL/GenBank/DDBJ whole genome shotgun (WGS) entry which is preliminary data.</text>
</comment>
<feature type="transmembrane region" description="Helical" evidence="5">
    <location>
        <begin position="55"/>
        <end position="72"/>
    </location>
</feature>
<feature type="transmembrane region" description="Helical" evidence="5">
    <location>
        <begin position="134"/>
        <end position="152"/>
    </location>
</feature>
<feature type="domain" description="ABC transmembrane type-1" evidence="6">
    <location>
        <begin position="19"/>
        <end position="301"/>
    </location>
</feature>
<dbReference type="SUPFAM" id="SSF52540">
    <property type="entry name" value="P-loop containing nucleoside triphosphate hydrolases"/>
    <property type="match status" value="1"/>
</dbReference>
<feature type="transmembrane region" description="Helical" evidence="5">
    <location>
        <begin position="158"/>
        <end position="178"/>
    </location>
</feature>
<keyword evidence="3 5" id="KW-1133">Transmembrane helix</keyword>
<dbReference type="GO" id="GO:0016887">
    <property type="term" value="F:ATP hydrolysis activity"/>
    <property type="evidence" value="ECO:0007669"/>
    <property type="project" value="InterPro"/>
</dbReference>
<evidence type="ECO:0000259" key="6">
    <source>
        <dbReference type="PROSITE" id="PS50929"/>
    </source>
</evidence>
<dbReference type="EMBL" id="LIDN01000214">
    <property type="protein sequence ID" value="KRP32705.1"/>
    <property type="molecule type" value="Genomic_DNA"/>
</dbReference>
<evidence type="ECO:0000256" key="4">
    <source>
        <dbReference type="ARBA" id="ARBA00023136"/>
    </source>
</evidence>
<dbReference type="InterPro" id="IPR027417">
    <property type="entry name" value="P-loop_NTPase"/>
</dbReference>
<proteinExistence type="predicted"/>
<dbReference type="GO" id="GO:0005524">
    <property type="term" value="F:ATP binding"/>
    <property type="evidence" value="ECO:0007669"/>
    <property type="project" value="InterPro"/>
</dbReference>
<accession>A0A0R2XF23</accession>
<organism evidence="7 8">
    <name type="scientific">Verrucomicrobia subdivision 6 bacterium BACL9 MAG-120924-bin69</name>
    <dbReference type="NCBI Taxonomy" id="1655635"/>
    <lineage>
        <taxon>Bacteria</taxon>
        <taxon>Pseudomonadati</taxon>
        <taxon>Verrucomicrobiota</taxon>
        <taxon>Verrucomicrobiia</taxon>
        <taxon>Verrucomicrobiales</taxon>
        <taxon>Verrucomicrobia subdivision 6</taxon>
    </lineage>
</organism>
<dbReference type="CDD" id="cd18778">
    <property type="entry name" value="ABC_6TM_exporter_like"/>
    <property type="match status" value="1"/>
</dbReference>
<dbReference type="PANTHER" id="PTHR43394:SF1">
    <property type="entry name" value="ATP-BINDING CASSETTE SUB-FAMILY B MEMBER 10, MITOCHONDRIAL"/>
    <property type="match status" value="1"/>
</dbReference>
<dbReference type="Gene3D" id="1.20.1560.10">
    <property type="entry name" value="ABC transporter type 1, transmembrane domain"/>
    <property type="match status" value="1"/>
</dbReference>
<reference evidence="7 8" key="1">
    <citation type="submission" date="2015-10" db="EMBL/GenBank/DDBJ databases">
        <title>Metagenome-Assembled Genomes uncover a global brackish microbiome.</title>
        <authorList>
            <person name="Hugerth L.W."/>
            <person name="Larsson J."/>
            <person name="Alneberg J."/>
            <person name="Lindh M.V."/>
            <person name="Legrand C."/>
            <person name="Pinhassi J."/>
            <person name="Andersson A.F."/>
        </authorList>
    </citation>
    <scope>NUCLEOTIDE SEQUENCE [LARGE SCALE GENOMIC DNA]</scope>
    <source>
        <strain evidence="7">BACL9 MAG-120924-bin69</strain>
    </source>
</reference>
<evidence type="ECO:0000256" key="3">
    <source>
        <dbReference type="ARBA" id="ARBA00022989"/>
    </source>
</evidence>
<comment type="subcellular location">
    <subcellularLocation>
        <location evidence="1">Cell membrane</location>
        <topology evidence="1">Multi-pass membrane protein</topology>
    </subcellularLocation>
</comment>
<protein>
    <recommendedName>
        <fullName evidence="6">ABC transmembrane type-1 domain-containing protein</fullName>
    </recommendedName>
</protein>
<feature type="transmembrane region" description="Helical" evidence="5">
    <location>
        <begin position="239"/>
        <end position="262"/>
    </location>
</feature>
<dbReference type="Gene3D" id="3.40.50.300">
    <property type="entry name" value="P-loop containing nucleotide triphosphate hydrolases"/>
    <property type="match status" value="1"/>
</dbReference>
<evidence type="ECO:0000256" key="2">
    <source>
        <dbReference type="ARBA" id="ARBA00022692"/>
    </source>
</evidence>
<feature type="non-terminal residue" evidence="7">
    <location>
        <position position="464"/>
    </location>
</feature>
<dbReference type="InterPro" id="IPR039421">
    <property type="entry name" value="Type_1_exporter"/>
</dbReference>
<dbReference type="InterPro" id="IPR003439">
    <property type="entry name" value="ABC_transporter-like_ATP-bd"/>
</dbReference>
<evidence type="ECO:0000256" key="1">
    <source>
        <dbReference type="ARBA" id="ARBA00004651"/>
    </source>
</evidence>
<evidence type="ECO:0000313" key="7">
    <source>
        <dbReference type="EMBL" id="KRP32705.1"/>
    </source>
</evidence>
<sequence length="464" mass="51117">MSTALRIASYLKKYPGFAIGTISAALLSTLLGLVYPRLTGILIDDVIAKGQGERLPWLVGLLLLVFLGRDGLNALRILLNNLFEQKVILDLRRDLYSAFQRLSTSWYDHRSSGDLLTRVSEDVMNMERMLIDGIEQGLIALLQLFGVGFILFRMDPLLAAWSLAPIPFLAAGALYYTLTAHPRYRVQRKASSAMNSLLMDHLQGMRQIKTYGWLEEGVNRFEKVAQDVRTASLGIMKAWAFYSPSMAWFAATGTCLVLWVGGRSVLEGKMAVGELVAFLLYVGMFYEPVSRLHSLNQLIQAGRAAGERVFAILDAEPEPGHIPAAGLRPLPSRQDSSRQVVFRNIHFSYRTGKEVLHGIDLTIPSGTSLALVGPTGAGKTTLASLVARFHDPTSGEVLLDGVPLPRISLPELRREVGVVTQEPFLFQATIRENLELGKPGASDMEIETVLRAACAFDFVQALTE</sequence>
<dbReference type="AlphaFoldDB" id="A0A0R2XF23"/>
<dbReference type="InterPro" id="IPR036640">
    <property type="entry name" value="ABC1_TM_sf"/>
</dbReference>
<keyword evidence="4 5" id="KW-0472">Membrane</keyword>
<dbReference type="PROSITE" id="PS50929">
    <property type="entry name" value="ABC_TM1F"/>
    <property type="match status" value="1"/>
</dbReference>
<evidence type="ECO:0000313" key="8">
    <source>
        <dbReference type="Proteomes" id="UP000051220"/>
    </source>
</evidence>